<evidence type="ECO:0000256" key="3">
    <source>
        <dbReference type="ARBA" id="ARBA00023052"/>
    </source>
</evidence>
<reference evidence="7 8" key="1">
    <citation type="journal article" date="2015" name="Stand. Genomic Sci.">
        <title>Genomic Encyclopedia of Bacterial and Archaeal Type Strains, Phase III: the genomes of soil and plant-associated and newly described type strains.</title>
        <authorList>
            <person name="Whitman W.B."/>
            <person name="Woyke T."/>
            <person name="Klenk H.P."/>
            <person name="Zhou Y."/>
            <person name="Lilburn T.G."/>
            <person name="Beck B.J."/>
            <person name="De Vos P."/>
            <person name="Vandamme P."/>
            <person name="Eisen J.A."/>
            <person name="Garrity G."/>
            <person name="Hugenholtz P."/>
            <person name="Kyrpides N.C."/>
        </authorList>
    </citation>
    <scope>NUCLEOTIDE SEQUENCE [LARGE SCALE GENOMIC DNA]</scope>
    <source>
        <strain evidence="7 8">CGMCC 1.7748</strain>
    </source>
</reference>
<dbReference type="Gene3D" id="3.40.50.970">
    <property type="match status" value="1"/>
</dbReference>
<dbReference type="PANTHER" id="PTHR11516">
    <property type="entry name" value="PYRUVATE DEHYDROGENASE E1 COMPONENT, ALPHA SUBUNIT BACTERIAL AND ORGANELLAR"/>
    <property type="match status" value="1"/>
</dbReference>
<keyword evidence="2" id="KW-0560">Oxidoreductase</keyword>
<dbReference type="GO" id="GO:0004739">
    <property type="term" value="F:pyruvate dehydrogenase (acetyl-transferring) activity"/>
    <property type="evidence" value="ECO:0007669"/>
    <property type="project" value="UniProtKB-EC"/>
</dbReference>
<evidence type="ECO:0000256" key="1">
    <source>
        <dbReference type="ARBA" id="ARBA00001964"/>
    </source>
</evidence>
<dbReference type="GO" id="GO:0006086">
    <property type="term" value="P:pyruvate decarboxylation to acetyl-CoA"/>
    <property type="evidence" value="ECO:0007669"/>
    <property type="project" value="TreeGrafter"/>
</dbReference>
<keyword evidence="8" id="KW-1185">Reference proteome</keyword>
<dbReference type="Proteomes" id="UP000316624">
    <property type="component" value="Unassembled WGS sequence"/>
</dbReference>
<comment type="catalytic activity">
    <reaction evidence="5">
        <text>N(6)-[(R)-lipoyl]-L-lysyl-[protein] + pyruvate + H(+) = N(6)-[(R)-S(8)-acetyldihydrolipoyl]-L-lysyl-[protein] + CO2</text>
        <dbReference type="Rhea" id="RHEA:19189"/>
        <dbReference type="Rhea" id="RHEA-COMP:10474"/>
        <dbReference type="Rhea" id="RHEA-COMP:10478"/>
        <dbReference type="ChEBI" id="CHEBI:15361"/>
        <dbReference type="ChEBI" id="CHEBI:15378"/>
        <dbReference type="ChEBI" id="CHEBI:16526"/>
        <dbReference type="ChEBI" id="CHEBI:83099"/>
        <dbReference type="ChEBI" id="CHEBI:83111"/>
        <dbReference type="EC" id="1.2.4.1"/>
    </reaction>
</comment>
<gene>
    <name evidence="7" type="ORF">IQ35_01439</name>
</gene>
<accession>A0A562KIM1</accession>
<dbReference type="Pfam" id="PF00676">
    <property type="entry name" value="E1_dh"/>
    <property type="match status" value="1"/>
</dbReference>
<evidence type="ECO:0000313" key="7">
    <source>
        <dbReference type="EMBL" id="TWH95184.1"/>
    </source>
</evidence>
<dbReference type="EMBL" id="VLKK01000004">
    <property type="protein sequence ID" value="TWH95184.1"/>
    <property type="molecule type" value="Genomic_DNA"/>
</dbReference>
<dbReference type="PANTHER" id="PTHR11516:SF60">
    <property type="entry name" value="PYRUVATE DEHYDROGENASE E1 COMPONENT SUBUNIT ALPHA"/>
    <property type="match status" value="1"/>
</dbReference>
<dbReference type="SUPFAM" id="SSF52518">
    <property type="entry name" value="Thiamin diphosphate-binding fold (THDP-binding)"/>
    <property type="match status" value="1"/>
</dbReference>
<dbReference type="AlphaFoldDB" id="A0A562KIM1"/>
<evidence type="ECO:0000256" key="2">
    <source>
        <dbReference type="ARBA" id="ARBA00023002"/>
    </source>
</evidence>
<dbReference type="InterPro" id="IPR001017">
    <property type="entry name" value="DH_E1"/>
</dbReference>
<dbReference type="InterPro" id="IPR029061">
    <property type="entry name" value="THDP-binding"/>
</dbReference>
<dbReference type="InterPro" id="IPR050642">
    <property type="entry name" value="PDH_E1_Alpha_Subunit"/>
</dbReference>
<comment type="cofactor">
    <cofactor evidence="1">
        <name>thiamine diphosphate</name>
        <dbReference type="ChEBI" id="CHEBI:58937"/>
    </cofactor>
</comment>
<comment type="caution">
    <text evidence="7">The sequence shown here is derived from an EMBL/GenBank/DDBJ whole genome shotgun (WGS) entry which is preliminary data.</text>
</comment>
<keyword evidence="7" id="KW-0670">Pyruvate</keyword>
<dbReference type="RefSeq" id="WP_145072548.1">
    <property type="nucleotide sequence ID" value="NZ_JACIIY010000002.1"/>
</dbReference>
<name>A0A562KIM1_SPHWJ</name>
<comment type="function">
    <text evidence="4">The pyruvate dehydrogenase complex catalyzes the overall conversion of pyruvate to acetyl-CoA and CO(2). It contains multiple copies of three enzymatic components: pyruvate dehydrogenase (E1), dihydrolipoamide acetyltransferase (E2) and lipoamide dehydrogenase (E3).</text>
</comment>
<dbReference type="CDD" id="cd02000">
    <property type="entry name" value="TPP_E1_PDC_ADC_BCADC"/>
    <property type="match status" value="1"/>
</dbReference>
<evidence type="ECO:0000313" key="8">
    <source>
        <dbReference type="Proteomes" id="UP000316624"/>
    </source>
</evidence>
<keyword evidence="3" id="KW-0786">Thiamine pyrophosphate</keyword>
<organism evidence="7 8">
    <name type="scientific">Sphingobium wenxiniae (strain DSM 21828 / CGMCC 1.7748 / JZ-1)</name>
    <dbReference type="NCBI Taxonomy" id="595605"/>
    <lineage>
        <taxon>Bacteria</taxon>
        <taxon>Pseudomonadati</taxon>
        <taxon>Pseudomonadota</taxon>
        <taxon>Alphaproteobacteria</taxon>
        <taxon>Sphingomonadales</taxon>
        <taxon>Sphingomonadaceae</taxon>
        <taxon>Sphingobium</taxon>
    </lineage>
</organism>
<feature type="domain" description="Dehydrogenase E1 component" evidence="6">
    <location>
        <begin position="24"/>
        <end position="314"/>
    </location>
</feature>
<proteinExistence type="predicted"/>
<evidence type="ECO:0000256" key="5">
    <source>
        <dbReference type="ARBA" id="ARBA00051231"/>
    </source>
</evidence>
<evidence type="ECO:0000256" key="4">
    <source>
        <dbReference type="ARBA" id="ARBA00025211"/>
    </source>
</evidence>
<evidence type="ECO:0000259" key="6">
    <source>
        <dbReference type="Pfam" id="PF00676"/>
    </source>
</evidence>
<protein>
    <submittedName>
        <fullName evidence="7">Pyruvate dehydrogenase E1 component alpha subunit</fullName>
    </submittedName>
</protein>
<sequence>MNEVTGISGHNQPDSETLVEIFSKAMLIKLCDDRIRAVLRSGKIVSPHYSPRGQEVVSAAMATALRQGDYLVTIYRGLHDHLAKGVPLRQLWAEYAGRVTGSCKGKGGPMHITHPEAGVVVTTGIVGSGIPIANGLALASQVRGEDRVTVTNFGDGASNIGAFHEALNMASVWKLPVIFLCHNNRYAEHTRYEDCTAVDSVATRGIAYTMPGVSVDGNDPVEMYRAATAAVDRARRGEGPTLIEARTFRFEGHNYGDPGHYIPKDVYAAALADDPLPKFRAKLVSEGHADEARVAGIEAKILADIDDAVAFALASDWPEKAELRRDVFVQELAA</sequence>